<evidence type="ECO:0000256" key="1">
    <source>
        <dbReference type="ARBA" id="ARBA00000448"/>
    </source>
</evidence>
<evidence type="ECO:0000256" key="5">
    <source>
        <dbReference type="ARBA" id="ARBA00022801"/>
    </source>
</evidence>
<dbReference type="PANTHER" id="PTHR30620:SF16">
    <property type="entry name" value="LYSOSOMAL BETA GLUCOSIDASE"/>
    <property type="match status" value="1"/>
</dbReference>
<dbReference type="InterPro" id="IPR013783">
    <property type="entry name" value="Ig-like_fold"/>
</dbReference>
<dbReference type="InterPro" id="IPR001764">
    <property type="entry name" value="Glyco_hydro_3_N"/>
</dbReference>
<reference evidence="12 13" key="1">
    <citation type="submission" date="2014-10" db="EMBL/GenBank/DDBJ databases">
        <title>Genome sequence of a Xanthomonas strain that is pathogenic on beans.</title>
        <authorList>
            <person name="Aritua V."/>
            <person name="Sapp M."/>
            <person name="Harrison J."/>
            <person name="Smith J."/>
            <person name="Studholme D."/>
        </authorList>
    </citation>
    <scope>NUCLEOTIDE SEQUENCE [LARGE SCALE GENOMIC DNA]</scope>
    <source>
        <strain evidence="12 13">Nyagatare</strain>
    </source>
</reference>
<feature type="domain" description="Fibronectin type III-like" evidence="11">
    <location>
        <begin position="679"/>
        <end position="748"/>
    </location>
</feature>
<dbReference type="GO" id="GO:0008422">
    <property type="term" value="F:beta-glucosidase activity"/>
    <property type="evidence" value="ECO:0007669"/>
    <property type="project" value="UniProtKB-EC"/>
</dbReference>
<dbReference type="Gene3D" id="2.60.40.10">
    <property type="entry name" value="Immunoglobulins"/>
    <property type="match status" value="1"/>
</dbReference>
<dbReference type="Pfam" id="PF00933">
    <property type="entry name" value="Glyco_hydro_3"/>
    <property type="match status" value="1"/>
</dbReference>
<dbReference type="SUPFAM" id="SSF52279">
    <property type="entry name" value="Beta-D-glucan exohydrolase, C-terminal domain"/>
    <property type="match status" value="1"/>
</dbReference>
<keyword evidence="4" id="KW-0732">Signal</keyword>
<evidence type="ECO:0000256" key="6">
    <source>
        <dbReference type="ARBA" id="ARBA00023295"/>
    </source>
</evidence>
<dbReference type="SMART" id="SM01217">
    <property type="entry name" value="Fn3_like"/>
    <property type="match status" value="1"/>
</dbReference>
<evidence type="ECO:0000256" key="7">
    <source>
        <dbReference type="ARBA" id="ARBA00031448"/>
    </source>
</evidence>
<keyword evidence="6 10" id="KW-0326">Glycosidase</keyword>
<protein>
    <recommendedName>
        <fullName evidence="3">beta-glucosidase</fullName>
        <ecNumber evidence="3">3.2.1.21</ecNumber>
    </recommendedName>
    <alternativeName>
        <fullName evidence="9">Beta-D-glucoside glucohydrolase</fullName>
    </alternativeName>
    <alternativeName>
        <fullName evidence="7">Cellobiase</fullName>
    </alternativeName>
    <alternativeName>
        <fullName evidence="8">Gentiobiase</fullName>
    </alternativeName>
</protein>
<dbReference type="EMBL" id="JRQI01000018">
    <property type="protein sequence ID" value="KGK58700.1"/>
    <property type="molecule type" value="Genomic_DNA"/>
</dbReference>
<evidence type="ECO:0000256" key="9">
    <source>
        <dbReference type="ARBA" id="ARBA00032594"/>
    </source>
</evidence>
<dbReference type="InterPro" id="IPR019800">
    <property type="entry name" value="Glyco_hydro_3_AS"/>
</dbReference>
<dbReference type="InterPro" id="IPR051915">
    <property type="entry name" value="Cellulose_Degrad_GH3"/>
</dbReference>
<dbReference type="GO" id="GO:0009251">
    <property type="term" value="P:glucan catabolic process"/>
    <property type="evidence" value="ECO:0007669"/>
    <property type="project" value="TreeGrafter"/>
</dbReference>
<dbReference type="SUPFAM" id="SSF51445">
    <property type="entry name" value="(Trans)glycosidases"/>
    <property type="match status" value="1"/>
</dbReference>
<gene>
    <name evidence="12" type="ORF">NC00_05830</name>
</gene>
<evidence type="ECO:0000256" key="2">
    <source>
        <dbReference type="ARBA" id="ARBA00005336"/>
    </source>
</evidence>
<evidence type="ECO:0000256" key="3">
    <source>
        <dbReference type="ARBA" id="ARBA00012744"/>
    </source>
</evidence>
<dbReference type="InterPro" id="IPR006311">
    <property type="entry name" value="TAT_signal"/>
</dbReference>
<dbReference type="PRINTS" id="PR00133">
    <property type="entry name" value="GLHYDRLASE3"/>
</dbReference>
<dbReference type="InterPro" id="IPR036881">
    <property type="entry name" value="Glyco_hydro_3_C_sf"/>
</dbReference>
<dbReference type="FunFam" id="2.60.40.10:FF:000495">
    <property type="entry name" value="Periplasmic beta-glucosidase"/>
    <property type="match status" value="1"/>
</dbReference>
<organism evidence="12 13">
    <name type="scientific">Xanthomonas cannabis pv. phaseoli</name>
    <dbReference type="NCBI Taxonomy" id="1885902"/>
    <lineage>
        <taxon>Bacteria</taxon>
        <taxon>Pseudomonadati</taxon>
        <taxon>Pseudomonadota</taxon>
        <taxon>Gammaproteobacteria</taxon>
        <taxon>Lysobacterales</taxon>
        <taxon>Lysobacteraceae</taxon>
        <taxon>Xanthomonas</taxon>
    </lineage>
</organism>
<evidence type="ECO:0000256" key="4">
    <source>
        <dbReference type="ARBA" id="ARBA00022729"/>
    </source>
</evidence>
<sequence length="761" mass="81191">MAPRTTRRQLLRGAATLAVLSRVPSGWALPHAPAHGPAFIEDLIARMTLEEKAGQLSLFSSAEQIDKAIVANPIHKDAAGRTQLAAARAGQLTGVFNGSNVRWHRQLQQAAMQSRLKIPLVFAADVIHGYTTVFPVPLGEAASFEPELAQRTARAAAMEASAVGIDWTFAPMVDIARDARWGRGVEGAGEDVQLAQQFAQARVRGFQGEAGLAHADALAACPKHFAAYGAAEGGLDYARVDISERTLREVYLPPFQAAFDAGAVTTMAAFNALSGVPATANAWLLGTVLRQDLQYRGLVVSDFTADQELVAHGVAADDRDAARLAFLAGVDISMESGLYLRHLPALVAAGVVPMQRLDASVRRVLGFKAALGLFDDPFRRLQPARAQPRQRQADTLALAREAACKSVVLLKNERALLPLQRSGQRIALIGPMARDWVNHAGPWSLFDQEDRNNTLAAAVARAMADPQLLQVVDGCGFDQPLPGGVQAAVAAARTADVALLAVGEPMTYSGEAQSRTEIVLPDVQQQLLAAVAATGTPVVLLLSTGRALALQGPALQSAAILVTWFLGSEAGNAMADILFGAQAPSGRLPVSFPHAAGQVPYTYAHPPSGRPNLDPAALQPYTTHYRDVPNTALFPFGHGLTYGRIDYSDLRLSAPQLTATGRLQLSARIGNRGSRDADEVVQLYVRDRTASVTRPVRELKGFRKVRVAAGASVEVQFELRREHLLFVGQAMTPTVEPGVFDVWIAPSAEADGVSGRFELLG</sequence>
<dbReference type="RefSeq" id="WP_047694208.1">
    <property type="nucleotide sequence ID" value="NZ_KN265471.1"/>
</dbReference>
<evidence type="ECO:0000313" key="12">
    <source>
        <dbReference type="EMBL" id="KGK58700.1"/>
    </source>
</evidence>
<comment type="caution">
    <text evidence="12">The sequence shown here is derived from an EMBL/GenBank/DDBJ whole genome shotgun (WGS) entry which is preliminary data.</text>
</comment>
<dbReference type="FunFam" id="3.20.20.300:FF:000005">
    <property type="entry name" value="Periplasmic beta-glucosidase"/>
    <property type="match status" value="1"/>
</dbReference>
<dbReference type="Gene3D" id="3.40.50.1700">
    <property type="entry name" value="Glycoside hydrolase family 3 C-terminal domain"/>
    <property type="match status" value="1"/>
</dbReference>
<dbReference type="InterPro" id="IPR017853">
    <property type="entry name" value="GH"/>
</dbReference>
<dbReference type="PROSITE" id="PS51318">
    <property type="entry name" value="TAT"/>
    <property type="match status" value="1"/>
</dbReference>
<dbReference type="PANTHER" id="PTHR30620">
    <property type="entry name" value="PERIPLASMIC BETA-GLUCOSIDASE-RELATED"/>
    <property type="match status" value="1"/>
</dbReference>
<comment type="similarity">
    <text evidence="2 10">Belongs to the glycosyl hydrolase 3 family.</text>
</comment>
<evidence type="ECO:0000256" key="10">
    <source>
        <dbReference type="RuleBase" id="RU361161"/>
    </source>
</evidence>
<dbReference type="Proteomes" id="UP000029879">
    <property type="component" value="Unassembled WGS sequence"/>
</dbReference>
<dbReference type="InterPro" id="IPR036962">
    <property type="entry name" value="Glyco_hydro_3_N_sf"/>
</dbReference>
<evidence type="ECO:0000256" key="8">
    <source>
        <dbReference type="ARBA" id="ARBA00032194"/>
    </source>
</evidence>
<dbReference type="InterPro" id="IPR026891">
    <property type="entry name" value="Fn3-like"/>
</dbReference>
<proteinExistence type="inferred from homology"/>
<dbReference type="AlphaFoldDB" id="A0AB34PAQ7"/>
<dbReference type="Pfam" id="PF01915">
    <property type="entry name" value="Glyco_hydro_3_C"/>
    <property type="match status" value="1"/>
</dbReference>
<comment type="catalytic activity">
    <reaction evidence="1">
        <text>Hydrolysis of terminal, non-reducing beta-D-glucosyl residues with release of beta-D-glucose.</text>
        <dbReference type="EC" id="3.2.1.21"/>
    </reaction>
</comment>
<dbReference type="Gene3D" id="3.20.20.300">
    <property type="entry name" value="Glycoside hydrolase, family 3, N-terminal domain"/>
    <property type="match status" value="1"/>
</dbReference>
<keyword evidence="5 10" id="KW-0378">Hydrolase</keyword>
<dbReference type="Pfam" id="PF14310">
    <property type="entry name" value="Fn3-like"/>
    <property type="match status" value="1"/>
</dbReference>
<accession>A0AB34PAQ7</accession>
<evidence type="ECO:0000259" key="11">
    <source>
        <dbReference type="SMART" id="SM01217"/>
    </source>
</evidence>
<name>A0AB34PAQ7_9XANT</name>
<dbReference type="PROSITE" id="PS00775">
    <property type="entry name" value="GLYCOSYL_HYDROL_F3"/>
    <property type="match status" value="1"/>
</dbReference>
<dbReference type="EC" id="3.2.1.21" evidence="3"/>
<evidence type="ECO:0000313" key="13">
    <source>
        <dbReference type="Proteomes" id="UP000029879"/>
    </source>
</evidence>
<dbReference type="InterPro" id="IPR002772">
    <property type="entry name" value="Glyco_hydro_3_C"/>
</dbReference>